<feature type="binding site" evidence="1">
    <location>
        <position position="451"/>
    </location>
    <ligand>
        <name>ATP</name>
        <dbReference type="ChEBI" id="CHEBI:30616"/>
    </ligand>
</feature>
<keyword evidence="1" id="KW-0547">Nucleotide-binding</keyword>
<dbReference type="PANTHER" id="PTHR11909">
    <property type="entry name" value="CASEIN KINASE-RELATED"/>
    <property type="match status" value="1"/>
</dbReference>
<dbReference type="PROSITE" id="PS51257">
    <property type="entry name" value="PROKAR_LIPOPROTEIN"/>
    <property type="match status" value="1"/>
</dbReference>
<feature type="binding site" evidence="1">
    <location>
        <position position="1117"/>
    </location>
    <ligand>
        <name>ATP</name>
        <dbReference type="ChEBI" id="CHEBI:30616"/>
    </ligand>
</feature>
<dbReference type="Gene3D" id="1.10.510.10">
    <property type="entry name" value="Transferase(Phosphotransferase) domain 1"/>
    <property type="match status" value="2"/>
</dbReference>
<dbReference type="SUPFAM" id="SSF56112">
    <property type="entry name" value="Protein kinase-like (PK-like)"/>
    <property type="match status" value="2"/>
</dbReference>
<name>A0A7I8XH94_BURXY</name>
<comment type="caution">
    <text evidence="4">The sequence shown here is derived from an EMBL/GenBank/DDBJ whole genome shotgun (WGS) entry which is preliminary data.</text>
</comment>
<dbReference type="Pfam" id="PF00069">
    <property type="entry name" value="Pkinase"/>
    <property type="match status" value="2"/>
</dbReference>
<organism evidence="4 5">
    <name type="scientific">Bursaphelenchus xylophilus</name>
    <name type="common">Pinewood nematode worm</name>
    <name type="synonym">Aphelenchoides xylophilus</name>
    <dbReference type="NCBI Taxonomy" id="6326"/>
    <lineage>
        <taxon>Eukaryota</taxon>
        <taxon>Metazoa</taxon>
        <taxon>Ecdysozoa</taxon>
        <taxon>Nematoda</taxon>
        <taxon>Chromadorea</taxon>
        <taxon>Rhabditida</taxon>
        <taxon>Tylenchina</taxon>
        <taxon>Tylenchomorpha</taxon>
        <taxon>Aphelenchoidea</taxon>
        <taxon>Aphelenchoididae</taxon>
        <taxon>Bursaphelenchus</taxon>
    </lineage>
</organism>
<feature type="transmembrane region" description="Helical" evidence="2">
    <location>
        <begin position="1405"/>
        <end position="1427"/>
    </location>
</feature>
<keyword evidence="1" id="KW-0067">ATP-binding</keyword>
<evidence type="ECO:0000256" key="2">
    <source>
        <dbReference type="SAM" id="Phobius"/>
    </source>
</evidence>
<feature type="transmembrane region" description="Helical" evidence="2">
    <location>
        <begin position="931"/>
        <end position="954"/>
    </location>
</feature>
<keyword evidence="2" id="KW-0812">Transmembrane</keyword>
<feature type="domain" description="Protein kinase" evidence="3">
    <location>
        <begin position="1087"/>
        <end position="1366"/>
    </location>
</feature>
<evidence type="ECO:0000256" key="1">
    <source>
        <dbReference type="PROSITE-ProRule" id="PRU10141"/>
    </source>
</evidence>
<evidence type="ECO:0000313" key="5">
    <source>
        <dbReference type="Proteomes" id="UP000659654"/>
    </source>
</evidence>
<reference evidence="4" key="1">
    <citation type="submission" date="2020-09" db="EMBL/GenBank/DDBJ databases">
        <authorList>
            <person name="Kikuchi T."/>
        </authorList>
    </citation>
    <scope>NUCLEOTIDE SEQUENCE</scope>
    <source>
        <strain evidence="4">Ka4C1</strain>
    </source>
</reference>
<keyword evidence="2" id="KW-1133">Transmembrane helix</keyword>
<dbReference type="GO" id="GO:0004672">
    <property type="term" value="F:protein kinase activity"/>
    <property type="evidence" value="ECO:0007669"/>
    <property type="project" value="InterPro"/>
</dbReference>
<keyword evidence="5" id="KW-1185">Reference proteome</keyword>
<sequence>MDLGKVATILQALQACKVLFGDVKPNRFEVTSFKMTEGKIEMFIAKENATTFETTPINYTGPAIKEIRLQMSVQGNKTFVGGEVTESRKSYQCPVLGNDTELELAAKCTGETCPYLFGDAVYFIFDDHDVASRVYKTPGVIDAEKKQPNINCAQRFGVDYVKGAFYFKQNGTCMHESFDGFKNPWSPVECDRFESIVLEPGTPTQYYHLRYLTIVADCQMPRLITENMIDNTFVQFTYIDPTMTTTSSTNTTTAAEVDQLELLAVVAACVGGGTFLGLVISGIIGIIVCVKCRERCICCCKKKVAQKKAPSATVPRPLQPYDLYPEYSMDEKTKSIKVEKKAEKKARKKKAKKEEGRKVVEGIDIKQVDCAEDSLGNVDENLKSMNPLDHMPIDDLENVKLVDDPAFEGKVPEVIENIRTYVHFRKLGQGGFGAVYKYRVGYVGDEFVAIKFVMASDVDELRYAKKEFMVARQIERLLGDDESFIVQILGMGRNVSTMYMIMPFYYRTMMFFVDQDVNLELQKRLIVGYHLLRLILQLQKVQYAHLDLKLENYMQKNQYSNVCILCDFGLARRFGSKRLAEGTHNYMSVPCHKRQPVSALDDMKSWLIKLVYIFQKSVPWHHVGNASNNFGELTEKGLHNDEAAWASKVLKKNWFFAEKERECRVAMDLGKVATILQALQACKVLFGDVKPNRFEVTSFKMTEGKIEMFIAKENATTFETTPINYTGPPFKEIRLQMSIQGNKTIVGGQVTEAGNDNKPYQCPVLGDDKQLELVEPCTAETCPYLFGDAVYFIFNNHRTASRIYKTRDVIDFKLEQPNITCAQPFGVDDVKGAFYFKKNGTCMHEFFDGFKNPWSPVECDRFESIILEPGTPTQYYHLRYLTIVADCQMPRLITENMIDNTFVQFTYIDPTMTTTSSTNTTTAAEVDQLELLAVVAACVGGGTLLISGIIGIIVCVKCRERCICCCKKKVAQKKAPSATVPRPLQPYDLYPEYSMDEKTKSIKVEKKEEKKARKKKAKKQEGRKVVEGIDIKQVDCAEDSLGNVDENLKSMNPLDHMPIDDLENVKLVDDPAFEGKVPEVIENIRTYVHFRKLGQGGFGAVYKYRVGYIGDEFVAVKFVMASDVDELRYAKKEFMVARQIERLLGDDESFIVQILGVGRNVSTMYMIMPFYYRTMMFLVDQDVNLELQKKLIVGYHLLRPILQLQKVQYAHLDLKLENYMQKNQYSNVCILCDFGVARRFGSKRLAEGTHNYMSVPCHKRQPVSALDDMQSWLITLVYIFQKGVPWQHVGNASNNFGELTEKGLHNDEAAWASKLQQKNWFFADVPRDSVQNAIIHDLGQLIWFKDSKNINMKEVLAYMDQLQARLNFKYTDYWFDSRVTYKDVSLRQMDDATQRMQLKKGQLKLTNTYVVFIAAAVLIQLTGLALLT</sequence>
<dbReference type="Proteomes" id="UP000582659">
    <property type="component" value="Unassembled WGS sequence"/>
</dbReference>
<dbReference type="InterPro" id="IPR050235">
    <property type="entry name" value="CK1_Ser-Thr_kinase"/>
</dbReference>
<gene>
    <name evidence="4" type="ORF">BXYJ_LOCUS112</name>
</gene>
<proteinExistence type="predicted"/>
<dbReference type="InterPro" id="IPR017441">
    <property type="entry name" value="Protein_kinase_ATP_BS"/>
</dbReference>
<dbReference type="InterPro" id="IPR000719">
    <property type="entry name" value="Prot_kinase_dom"/>
</dbReference>
<feature type="domain" description="Protein kinase" evidence="3">
    <location>
        <begin position="421"/>
        <end position="676"/>
    </location>
</feature>
<dbReference type="PROSITE" id="PS00107">
    <property type="entry name" value="PROTEIN_KINASE_ATP"/>
    <property type="match status" value="2"/>
</dbReference>
<dbReference type="InterPro" id="IPR011009">
    <property type="entry name" value="Kinase-like_dom_sf"/>
</dbReference>
<protein>
    <submittedName>
        <fullName evidence="4">(pine wood nematode) hypothetical protein</fullName>
    </submittedName>
</protein>
<evidence type="ECO:0000313" key="4">
    <source>
        <dbReference type="EMBL" id="CAD5207812.1"/>
    </source>
</evidence>
<dbReference type="EMBL" id="CAJFDI010000001">
    <property type="protein sequence ID" value="CAD5207812.1"/>
    <property type="molecule type" value="Genomic_DNA"/>
</dbReference>
<dbReference type="PROSITE" id="PS50011">
    <property type="entry name" value="PROTEIN_KINASE_DOM"/>
    <property type="match status" value="2"/>
</dbReference>
<keyword evidence="2" id="KW-0472">Membrane</keyword>
<dbReference type="EMBL" id="CAJFCV020000001">
    <property type="protein sequence ID" value="CAG9079321.1"/>
    <property type="molecule type" value="Genomic_DNA"/>
</dbReference>
<dbReference type="OrthoDB" id="4062651at2759"/>
<accession>A0A7I8XH94</accession>
<evidence type="ECO:0000259" key="3">
    <source>
        <dbReference type="PROSITE" id="PS50011"/>
    </source>
</evidence>
<dbReference type="Proteomes" id="UP000659654">
    <property type="component" value="Unassembled WGS sequence"/>
</dbReference>
<dbReference type="GO" id="GO:0005524">
    <property type="term" value="F:ATP binding"/>
    <property type="evidence" value="ECO:0007669"/>
    <property type="project" value="UniProtKB-UniRule"/>
</dbReference>
<dbReference type="SMART" id="SM00220">
    <property type="entry name" value="S_TKc"/>
    <property type="match status" value="1"/>
</dbReference>